<reference evidence="9" key="2">
    <citation type="submission" date="2018-05" db="EMBL/GenBank/DDBJ databases">
        <title>OmerRS3 (Oryza meridionalis Reference Sequence Version 3).</title>
        <authorList>
            <person name="Zhang J."/>
            <person name="Kudrna D."/>
            <person name="Lee S."/>
            <person name="Talag J."/>
            <person name="Welchert J."/>
            <person name="Wing R.A."/>
        </authorList>
    </citation>
    <scope>NUCLEOTIDE SEQUENCE [LARGE SCALE GENOMIC DNA]</scope>
    <source>
        <strain evidence="9">cv. OR44</strain>
    </source>
</reference>
<comment type="similarity">
    <text evidence="6">Belongs to the heat shock protein 70 (TC 1.A.33) family. HSP110/SSE subfamily.</text>
</comment>
<dbReference type="InterPro" id="IPR018181">
    <property type="entry name" value="Heat_shock_70_CS"/>
</dbReference>
<feature type="compositionally biased region" description="Low complexity" evidence="7">
    <location>
        <begin position="1487"/>
        <end position="1502"/>
    </location>
</feature>
<dbReference type="GO" id="GO:0003678">
    <property type="term" value="F:DNA helicase activity"/>
    <property type="evidence" value="ECO:0007669"/>
    <property type="project" value="TreeGrafter"/>
</dbReference>
<evidence type="ECO:0000256" key="5">
    <source>
        <dbReference type="ARBA" id="ARBA00023186"/>
    </source>
</evidence>
<dbReference type="Gene3D" id="3.30.420.40">
    <property type="match status" value="2"/>
</dbReference>
<dbReference type="SUPFAM" id="SSF53067">
    <property type="entry name" value="Actin-like ATPase domain"/>
    <property type="match status" value="1"/>
</dbReference>
<accession>A0A0E0CQI5</accession>
<dbReference type="InterPro" id="IPR047112">
    <property type="entry name" value="RecG/Mfd"/>
</dbReference>
<dbReference type="Pfam" id="PF00271">
    <property type="entry name" value="Helicase_C"/>
    <property type="match status" value="1"/>
</dbReference>
<dbReference type="Gene3D" id="3.40.50.300">
    <property type="entry name" value="P-loop containing nucleotide triphosphate hydrolases"/>
    <property type="match status" value="3"/>
</dbReference>
<keyword evidence="4" id="KW-0067">ATP-binding</keyword>
<dbReference type="InterPro" id="IPR001650">
    <property type="entry name" value="Helicase_C-like"/>
</dbReference>
<name>A0A0E0CQI5_9ORYZ</name>
<dbReference type="InterPro" id="IPR043129">
    <property type="entry name" value="ATPase_NBD"/>
</dbReference>
<feature type="compositionally biased region" description="Basic and acidic residues" evidence="7">
    <location>
        <begin position="1456"/>
        <end position="1485"/>
    </location>
</feature>
<dbReference type="EnsemblPlants" id="OMERI02G28700.3">
    <property type="protein sequence ID" value="OMERI02G28700.3"/>
    <property type="gene ID" value="OMERI02G28700"/>
</dbReference>
<dbReference type="Gramene" id="OMERI02G28700.3">
    <property type="protein sequence ID" value="OMERI02G28700.3"/>
    <property type="gene ID" value="OMERI02G28700"/>
</dbReference>
<dbReference type="Proteomes" id="UP000008021">
    <property type="component" value="Chromosome 2"/>
</dbReference>
<dbReference type="InterPro" id="IPR029047">
    <property type="entry name" value="HSP70_peptide-bd_sf"/>
</dbReference>
<proteinExistence type="inferred from homology"/>
<evidence type="ECO:0000256" key="6">
    <source>
        <dbReference type="ARBA" id="ARBA00061090"/>
    </source>
</evidence>
<dbReference type="InterPro" id="IPR012340">
    <property type="entry name" value="NA-bd_OB-fold"/>
</dbReference>
<evidence type="ECO:0000313" key="10">
    <source>
        <dbReference type="Proteomes" id="UP000008021"/>
    </source>
</evidence>
<evidence type="ECO:0000256" key="3">
    <source>
        <dbReference type="ARBA" id="ARBA00022806"/>
    </source>
</evidence>
<dbReference type="Gene3D" id="2.60.34.10">
    <property type="entry name" value="Substrate Binding Domain Of DNAk, Chain A, domain 1"/>
    <property type="match status" value="1"/>
</dbReference>
<dbReference type="GO" id="GO:0006281">
    <property type="term" value="P:DNA repair"/>
    <property type="evidence" value="ECO:0007669"/>
    <property type="project" value="InterPro"/>
</dbReference>
<feature type="region of interest" description="Disordered" evidence="7">
    <location>
        <begin position="1183"/>
        <end position="1223"/>
    </location>
</feature>
<feature type="compositionally biased region" description="Polar residues" evidence="7">
    <location>
        <begin position="1183"/>
        <end position="1201"/>
    </location>
</feature>
<keyword evidence="2" id="KW-0378">Hydrolase</keyword>
<sequence length="1554" mass="173460">MIASSSAQSWIKGHTNQLARVLSSNALGSKLFRWCSRENHTSVRKLLEVDGTSERSKLLNKVSVLMGYSNTQELIEQERARRGSPTELISVCKEIEFPEMCAKFPCIKIGDSSPIELYAAAASMSQKETVLSENLTNFMRESGGNFGAAYEFSDKCHPLDPTLTNVDHLSISEESSLTAQSVSLEPAVDSDACPELLADATVSDSSILDRSIRCLPETTSRQYRQLEDGGFHTVRKLLQHFPRTYADLQNPQGSIEEGQYIMLFGTVVSSRGARLKHTLGYLEVVVSCSIIESELSSSVKSCNSQAEQKKTIHLHLKKFFSGTRFSSPSFLKCISSKYKEGDLAYVSGKIKKALTKDHYDLREYTIDMLEEEEQQYTLLDRKPYPIYPSKAGLKPSLLSLSISRALKMLTPDIDPMPREVLVEFNLPNLFDAYMGIHKPKNRDEADFARRRLIFDDFFYLQLGRLFQMLEAVGTRVEKEELLLKCKNHELNAVGADEWSPLARKLLKVLPYLLTPSQLNAVKEIIWDLRRPVPMNRLLQGDVGCGKTVVAFLACMEVISSGFQGLKTGEIAMVIGTHSLIGDKTEFSALRISVIDEQQRFGVVQRGRFNSKLYTPSMKSSDDDTISDENSDSEIFMAPHVLAMSATPIPRTQPIETLALEGNDAGFETVFQMMSDELVDGGKVYLVYPIIEESEQLPQLHAAKAEFDSIKQKFEGYPCGLLHGRMRSDEKDGALSSFRSGETRILLSTQVIEIGVDVPDASMMVVMNAERFGMSQLHQLRGRVGRGERKSRCVFLCSTPSALPRLKVLEKSSDGFYLANADLLLRGPGDLLGKKQSGHLPEFPIARLEIDGSILQEAHLAALNVLGTSNDLAQFPGLKVELSMRQPLTYAALVYYSAYKAKEFGKTVSVNQFQSPKAMAKLKKQVKRTKEILSANTAAPISVESLYNDLDFRSTITREKFEELCEDLWEQALTPVKEVLAHSGMKIDDIYAVELIGGATRVPKLQAKLQEFLGRSDLDKHLDADEAIVLGASLHAANLSDGIKLNRKLGMIDGSTYGFVFEINGPDYVKDESTDQLLVPRMKKLGIKMFRSIRHTKDFDVSISYEKASELPPGVTSHKFMEYSVSGLTDASEKYSSRNLSAPIKANLHFSLSRSGIISLDRAEAVIEITEWVEVPKKNITLESNSTSQNLSSEGGAANGTSDSKENVSSDGDANKSRAPIDESNAQDIVTEKVLKKRTFRVPLKVVEKMAGAGSILSKELYSEAKTRLEALDKKDAERRRTAELKNNLESYIYSMKEKLEENTEILTVSTEQERESFAEKLNEVQDWLYMDGEDAQANEFKERLDQLKAIGDPILFRLSELKARPAACENARLYLAELQKIVKNWDSNKPWLPKKRVDEVVSEAEKVKTWLEEKEAIQKSTPVYSPPAFTSEEVYEKVLDLQDKVSSVNRIPKPKPKIEKKPPKEEESANKEKTETSESESKEAESTETSSESAAPEESQSEPQKTDDVEPEAHDELSCSDSGLGSANIHRTRSCIIVASSYSRSIHLKEKHLK</sequence>
<dbReference type="InterPro" id="IPR013126">
    <property type="entry name" value="Hsp_70_fam"/>
</dbReference>
<dbReference type="PANTHER" id="PTHR47964">
    <property type="entry name" value="ATP-DEPENDENT DNA HELICASE HOMOLOG RECG, CHLOROPLASTIC"/>
    <property type="match status" value="1"/>
</dbReference>
<dbReference type="SUPFAM" id="SSF50249">
    <property type="entry name" value="Nucleic acid-binding proteins"/>
    <property type="match status" value="1"/>
</dbReference>
<organism evidence="9">
    <name type="scientific">Oryza meridionalis</name>
    <dbReference type="NCBI Taxonomy" id="40149"/>
    <lineage>
        <taxon>Eukaryota</taxon>
        <taxon>Viridiplantae</taxon>
        <taxon>Streptophyta</taxon>
        <taxon>Embryophyta</taxon>
        <taxon>Tracheophyta</taxon>
        <taxon>Spermatophyta</taxon>
        <taxon>Magnoliopsida</taxon>
        <taxon>Liliopsida</taxon>
        <taxon>Poales</taxon>
        <taxon>Poaceae</taxon>
        <taxon>BOP clade</taxon>
        <taxon>Oryzoideae</taxon>
        <taxon>Oryzeae</taxon>
        <taxon>Oryzinae</taxon>
        <taxon>Oryza</taxon>
    </lineage>
</organism>
<evidence type="ECO:0000256" key="1">
    <source>
        <dbReference type="ARBA" id="ARBA00022741"/>
    </source>
</evidence>
<dbReference type="GO" id="GO:0016787">
    <property type="term" value="F:hydrolase activity"/>
    <property type="evidence" value="ECO:0007669"/>
    <property type="project" value="UniProtKB-KW"/>
</dbReference>
<feature type="compositionally biased region" description="Basic and acidic residues" evidence="7">
    <location>
        <begin position="1504"/>
        <end position="1517"/>
    </location>
</feature>
<keyword evidence="10" id="KW-1185">Reference proteome</keyword>
<feature type="compositionally biased region" description="Basic and acidic residues" evidence="7">
    <location>
        <begin position="1202"/>
        <end position="1220"/>
    </location>
</feature>
<dbReference type="GO" id="GO:0005524">
    <property type="term" value="F:ATP binding"/>
    <property type="evidence" value="ECO:0007669"/>
    <property type="project" value="UniProtKB-KW"/>
</dbReference>
<keyword evidence="5" id="KW-0143">Chaperone</keyword>
<dbReference type="SUPFAM" id="SSF52540">
    <property type="entry name" value="P-loop containing nucleoside triphosphate hydrolases"/>
    <property type="match status" value="2"/>
</dbReference>
<evidence type="ECO:0000313" key="9">
    <source>
        <dbReference type="EnsemblPlants" id="OMERI02G28700.3"/>
    </source>
</evidence>
<evidence type="ECO:0000256" key="4">
    <source>
        <dbReference type="ARBA" id="ARBA00022840"/>
    </source>
</evidence>
<dbReference type="Pfam" id="PF19833">
    <property type="entry name" value="RecG_dom3_C"/>
    <property type="match status" value="1"/>
</dbReference>
<dbReference type="Pfam" id="PF00012">
    <property type="entry name" value="HSP70"/>
    <property type="match status" value="1"/>
</dbReference>
<dbReference type="Gene3D" id="1.20.1270.10">
    <property type="match status" value="1"/>
</dbReference>
<dbReference type="SMART" id="SM00490">
    <property type="entry name" value="HELICc"/>
    <property type="match status" value="1"/>
</dbReference>
<protein>
    <recommendedName>
        <fullName evidence="8">Helicase C-terminal domain-containing protein</fullName>
    </recommendedName>
</protein>
<dbReference type="PRINTS" id="PR00301">
    <property type="entry name" value="HEATSHOCK70"/>
</dbReference>
<dbReference type="InterPro" id="IPR029048">
    <property type="entry name" value="HSP70_C_sf"/>
</dbReference>
<evidence type="ECO:0000256" key="2">
    <source>
        <dbReference type="ARBA" id="ARBA00022801"/>
    </source>
</evidence>
<dbReference type="FunFam" id="2.60.34.10:FF:000017">
    <property type="entry name" value="Heat shock 70 kDa protein 17"/>
    <property type="match status" value="1"/>
</dbReference>
<dbReference type="FunFam" id="1.20.1270.10:FF:000002">
    <property type="entry name" value="Heat shock 70 kDa protein 4"/>
    <property type="match status" value="1"/>
</dbReference>
<keyword evidence="3" id="KW-0347">Helicase</keyword>
<dbReference type="FunFam" id="3.90.640.10:FF:000004">
    <property type="entry name" value="Heat shock 70 kDa protein 4"/>
    <property type="match status" value="1"/>
</dbReference>
<dbReference type="Gene3D" id="3.90.640.10">
    <property type="entry name" value="Actin, Chain A, domain 4"/>
    <property type="match status" value="1"/>
</dbReference>
<dbReference type="InterPro" id="IPR027417">
    <property type="entry name" value="P-loop_NTPase"/>
</dbReference>
<dbReference type="eggNOG" id="KOG0344">
    <property type="taxonomic scope" value="Eukaryota"/>
</dbReference>
<dbReference type="SUPFAM" id="SSF100934">
    <property type="entry name" value="Heat shock protein 70kD (HSP70), C-terminal subdomain"/>
    <property type="match status" value="1"/>
</dbReference>
<dbReference type="PANTHER" id="PTHR47964:SF1">
    <property type="entry name" value="ATP-DEPENDENT DNA HELICASE HOMOLOG RECG, CHLOROPLASTIC"/>
    <property type="match status" value="1"/>
</dbReference>
<evidence type="ECO:0000256" key="7">
    <source>
        <dbReference type="SAM" id="MobiDB-lite"/>
    </source>
</evidence>
<dbReference type="InterPro" id="IPR045562">
    <property type="entry name" value="RecG_dom3_C"/>
</dbReference>
<feature type="region of interest" description="Disordered" evidence="7">
    <location>
        <begin position="1447"/>
        <end position="1530"/>
    </location>
</feature>
<dbReference type="PROSITE" id="PS51194">
    <property type="entry name" value="HELICASE_CTER"/>
    <property type="match status" value="1"/>
</dbReference>
<reference evidence="9" key="1">
    <citation type="submission" date="2015-04" db="UniProtKB">
        <authorList>
            <consortium name="EnsemblPlants"/>
        </authorList>
    </citation>
    <scope>IDENTIFICATION</scope>
</reference>
<evidence type="ECO:0000259" key="8">
    <source>
        <dbReference type="PROSITE" id="PS51194"/>
    </source>
</evidence>
<feature type="domain" description="Helicase C-terminal" evidence="8">
    <location>
        <begin position="668"/>
        <end position="823"/>
    </location>
</feature>
<keyword evidence="1" id="KW-0547">Nucleotide-binding</keyword>
<dbReference type="GO" id="GO:0140662">
    <property type="term" value="F:ATP-dependent protein folding chaperone"/>
    <property type="evidence" value="ECO:0007669"/>
    <property type="project" value="InterPro"/>
</dbReference>
<dbReference type="PROSITE" id="PS01036">
    <property type="entry name" value="HSP70_3"/>
    <property type="match status" value="1"/>
</dbReference>